<evidence type="ECO:0000256" key="2">
    <source>
        <dbReference type="ARBA" id="ARBA00022475"/>
    </source>
</evidence>
<dbReference type="PANTHER" id="PTHR40064">
    <property type="entry name" value="MEMBRANE PROTEIN-RELATED"/>
    <property type="match status" value="1"/>
</dbReference>
<feature type="transmembrane region" description="Helical" evidence="6">
    <location>
        <begin position="78"/>
        <end position="107"/>
    </location>
</feature>
<name>A0ABY9KRV3_9BACI</name>
<protein>
    <submittedName>
        <fullName evidence="8">Aromatic acid exporter family protein</fullName>
    </submittedName>
</protein>
<organism evidence="8 9">
    <name type="scientific">Aciduricibacillus chroicocephali</name>
    <dbReference type="NCBI Taxonomy" id="3054939"/>
    <lineage>
        <taxon>Bacteria</taxon>
        <taxon>Bacillati</taxon>
        <taxon>Bacillota</taxon>
        <taxon>Bacilli</taxon>
        <taxon>Bacillales</taxon>
        <taxon>Bacillaceae</taxon>
        <taxon>Aciduricibacillus</taxon>
    </lineage>
</organism>
<evidence type="ECO:0000313" key="9">
    <source>
        <dbReference type="Proteomes" id="UP001180087"/>
    </source>
</evidence>
<dbReference type="PANTHER" id="PTHR40064:SF1">
    <property type="entry name" value="MEMBRANE PROTEIN"/>
    <property type="match status" value="1"/>
</dbReference>
<dbReference type="InterPro" id="IPR052984">
    <property type="entry name" value="UPF0421"/>
</dbReference>
<comment type="subcellular location">
    <subcellularLocation>
        <location evidence="1">Cell membrane</location>
        <topology evidence="1">Multi-pass membrane protein</topology>
    </subcellularLocation>
</comment>
<dbReference type="Pfam" id="PF11728">
    <property type="entry name" value="ArAE_1_C"/>
    <property type="match status" value="1"/>
</dbReference>
<reference evidence="8" key="1">
    <citation type="submission" date="2023-06" db="EMBL/GenBank/DDBJ databases">
        <title>A Treasure from Seagulls: Isolation and Description of Aciduricobacillus qingdaonensis gen. nov., sp. nov., a Rare Obligately Uric Acid-utilizing Member in the Family Bacillaceae.</title>
        <authorList>
            <person name="Liu W."/>
            <person name="Wang B."/>
        </authorList>
    </citation>
    <scope>NUCLEOTIDE SEQUENCE</scope>
    <source>
        <strain evidence="8">44XB</strain>
    </source>
</reference>
<accession>A0ABY9KRV3</accession>
<dbReference type="Pfam" id="PF06081">
    <property type="entry name" value="ArAE_1"/>
    <property type="match status" value="1"/>
</dbReference>
<keyword evidence="2" id="KW-1003">Cell membrane</keyword>
<dbReference type="Proteomes" id="UP001180087">
    <property type="component" value="Chromosome"/>
</dbReference>
<feature type="transmembrane region" description="Helical" evidence="6">
    <location>
        <begin position="52"/>
        <end position="72"/>
    </location>
</feature>
<evidence type="ECO:0000313" key="8">
    <source>
        <dbReference type="EMBL" id="WLV23505.1"/>
    </source>
</evidence>
<evidence type="ECO:0000259" key="7">
    <source>
        <dbReference type="Pfam" id="PF11728"/>
    </source>
</evidence>
<keyword evidence="9" id="KW-1185">Reference proteome</keyword>
<keyword evidence="5 6" id="KW-0472">Membrane</keyword>
<feature type="transmembrane region" description="Helical" evidence="6">
    <location>
        <begin position="119"/>
        <end position="141"/>
    </location>
</feature>
<feature type="transmembrane region" description="Helical" evidence="6">
    <location>
        <begin position="16"/>
        <end position="40"/>
    </location>
</feature>
<evidence type="ECO:0000256" key="3">
    <source>
        <dbReference type="ARBA" id="ARBA00022692"/>
    </source>
</evidence>
<evidence type="ECO:0000256" key="4">
    <source>
        <dbReference type="ARBA" id="ARBA00022989"/>
    </source>
</evidence>
<evidence type="ECO:0000256" key="5">
    <source>
        <dbReference type="ARBA" id="ARBA00023136"/>
    </source>
</evidence>
<dbReference type="Gene3D" id="1.20.120.940">
    <property type="entry name" value="Putative aromatic acid exporter, C-terminal domain"/>
    <property type="match status" value="1"/>
</dbReference>
<dbReference type="InterPro" id="IPR021062">
    <property type="entry name" value="ArAE_1_C"/>
</dbReference>
<evidence type="ECO:0000256" key="1">
    <source>
        <dbReference type="ARBA" id="ARBA00004651"/>
    </source>
</evidence>
<dbReference type="InterPro" id="IPR038323">
    <property type="entry name" value="ArAE_1_C_sf"/>
</dbReference>
<evidence type="ECO:0000256" key="6">
    <source>
        <dbReference type="SAM" id="Phobius"/>
    </source>
</evidence>
<proteinExistence type="predicted"/>
<gene>
    <name evidence="8" type="ORF">QR721_07510</name>
</gene>
<keyword evidence="3 6" id="KW-0812">Transmembrane</keyword>
<keyword evidence="4 6" id="KW-1133">Transmembrane helix</keyword>
<sequence length="329" mass="37968">MKIGYRTIKTAIGTPIAIWITQTLGVANFVSAGILTILCIQPSRKLSVLSAWDRFFACVLAILFSYVFFKLFGYSPIVIGFMLMAFIPVLVYFNITQGIGTSVVIILNIYGQKMITLPFLTDQFIIIVVGVGVGLLMNLYMPNLERKMRTLQVKLENNFRLILHEIATLIEDPDHEWDRKELEEVNRILRRAGNLVGIDKENHLLRDEHPYADYFSMRGRQFVLLQTMIPLVETLPRHDEISVQIADFFERLSTAVHPGNTADKFLEELKDLKRQFRREDLPANQEEFETRSNLFQLLHEIEDYLIIKSKFKKSDIKAKQSKKRQTGPA</sequence>
<feature type="domain" description="Putative aromatic acid exporter C-terminal" evidence="7">
    <location>
        <begin position="145"/>
        <end position="309"/>
    </location>
</feature>
<dbReference type="EMBL" id="CP129113">
    <property type="protein sequence ID" value="WLV23505.1"/>
    <property type="molecule type" value="Genomic_DNA"/>
</dbReference>
<dbReference type="InterPro" id="IPR010343">
    <property type="entry name" value="ArAE_1"/>
</dbReference>
<dbReference type="RefSeq" id="WP_348025573.1">
    <property type="nucleotide sequence ID" value="NZ_CP129113.1"/>
</dbReference>